<dbReference type="eggNOG" id="COG3706">
    <property type="taxonomic scope" value="Bacteria"/>
</dbReference>
<keyword evidence="1" id="KW-0597">Phosphoprotein</keyword>
<dbReference type="SUPFAM" id="SSF52172">
    <property type="entry name" value="CheY-like"/>
    <property type="match status" value="1"/>
</dbReference>
<dbReference type="STRING" id="714943.Mucpa_4300"/>
<name>H1Y6Y3_9SPHI</name>
<dbReference type="PANTHER" id="PTHR44520">
    <property type="entry name" value="RESPONSE REGULATOR RCP1-RELATED"/>
    <property type="match status" value="1"/>
</dbReference>
<protein>
    <submittedName>
        <fullName evidence="3">Response regulator receiver protein</fullName>
    </submittedName>
</protein>
<proteinExistence type="predicted"/>
<dbReference type="InterPro" id="IPR052893">
    <property type="entry name" value="TCS_response_regulator"/>
</dbReference>
<accession>H1Y6Y3</accession>
<organism evidence="3 4">
    <name type="scientific">Mucilaginibacter paludis DSM 18603</name>
    <dbReference type="NCBI Taxonomy" id="714943"/>
    <lineage>
        <taxon>Bacteria</taxon>
        <taxon>Pseudomonadati</taxon>
        <taxon>Bacteroidota</taxon>
        <taxon>Sphingobacteriia</taxon>
        <taxon>Sphingobacteriales</taxon>
        <taxon>Sphingobacteriaceae</taxon>
        <taxon>Mucilaginibacter</taxon>
    </lineage>
</organism>
<dbReference type="AlphaFoldDB" id="H1Y6Y3"/>
<dbReference type="SMART" id="SM00448">
    <property type="entry name" value="REC"/>
    <property type="match status" value="1"/>
</dbReference>
<keyword evidence="4" id="KW-1185">Reference proteome</keyword>
<feature type="domain" description="Response regulatory" evidence="2">
    <location>
        <begin position="9"/>
        <end position="135"/>
    </location>
</feature>
<dbReference type="RefSeq" id="WP_008509183.1">
    <property type="nucleotide sequence ID" value="NZ_CM001403.1"/>
</dbReference>
<dbReference type="PROSITE" id="PS50110">
    <property type="entry name" value="RESPONSE_REGULATORY"/>
    <property type="match status" value="1"/>
</dbReference>
<dbReference type="PANTHER" id="PTHR44520:SF2">
    <property type="entry name" value="RESPONSE REGULATOR RCP1"/>
    <property type="match status" value="1"/>
</dbReference>
<dbReference type="Pfam" id="PF00072">
    <property type="entry name" value="Response_reg"/>
    <property type="match status" value="1"/>
</dbReference>
<dbReference type="GO" id="GO:0000160">
    <property type="term" value="P:phosphorelay signal transduction system"/>
    <property type="evidence" value="ECO:0007669"/>
    <property type="project" value="InterPro"/>
</dbReference>
<gene>
    <name evidence="3" type="ORF">Mucpa_4300</name>
</gene>
<reference evidence="3" key="1">
    <citation type="submission" date="2011-09" db="EMBL/GenBank/DDBJ databases">
        <title>The permanent draft genome of Mucilaginibacter paludis DSM 18603.</title>
        <authorList>
            <consortium name="US DOE Joint Genome Institute (JGI-PGF)"/>
            <person name="Lucas S."/>
            <person name="Han J."/>
            <person name="Lapidus A."/>
            <person name="Bruce D."/>
            <person name="Goodwin L."/>
            <person name="Pitluck S."/>
            <person name="Peters L."/>
            <person name="Kyrpides N."/>
            <person name="Mavromatis K."/>
            <person name="Ivanova N."/>
            <person name="Mikhailova N."/>
            <person name="Held B."/>
            <person name="Detter J.C."/>
            <person name="Tapia R."/>
            <person name="Han C."/>
            <person name="Land M."/>
            <person name="Hauser L."/>
            <person name="Markowitz V."/>
            <person name="Cheng J.-F."/>
            <person name="Hugenholtz P."/>
            <person name="Woyke T."/>
            <person name="Wu D."/>
            <person name="Tindall B."/>
            <person name="Brambilla E."/>
            <person name="Klenk H.-P."/>
            <person name="Eisen J.A."/>
        </authorList>
    </citation>
    <scope>NUCLEOTIDE SEQUENCE [LARGE SCALE GENOMIC DNA]</scope>
    <source>
        <strain evidence="3">DSM 18603</strain>
    </source>
</reference>
<dbReference type="EMBL" id="CM001403">
    <property type="protein sequence ID" value="EHQ28390.1"/>
    <property type="molecule type" value="Genomic_DNA"/>
</dbReference>
<dbReference type="Gene3D" id="3.40.50.2300">
    <property type="match status" value="1"/>
</dbReference>
<dbReference type="Proteomes" id="UP000002774">
    <property type="component" value="Chromosome"/>
</dbReference>
<evidence type="ECO:0000313" key="4">
    <source>
        <dbReference type="Proteomes" id="UP000002774"/>
    </source>
</evidence>
<dbReference type="InterPro" id="IPR001789">
    <property type="entry name" value="Sig_transdc_resp-reg_receiver"/>
</dbReference>
<evidence type="ECO:0000256" key="1">
    <source>
        <dbReference type="PROSITE-ProRule" id="PRU00169"/>
    </source>
</evidence>
<evidence type="ECO:0000259" key="2">
    <source>
        <dbReference type="PROSITE" id="PS50110"/>
    </source>
</evidence>
<feature type="modified residue" description="4-aspartylphosphate" evidence="1">
    <location>
        <position position="65"/>
    </location>
</feature>
<evidence type="ECO:0000313" key="3">
    <source>
        <dbReference type="EMBL" id="EHQ28390.1"/>
    </source>
</evidence>
<dbReference type="InterPro" id="IPR011006">
    <property type="entry name" value="CheY-like_superfamily"/>
</dbReference>
<dbReference type="HOGENOM" id="CLU_000445_69_17_10"/>
<sequence>MTILKPINTVCVVDDDKIYVYGLKKLMSLKQLSSNLIEFPNGKEAIDFLINPDNNCKLPDVIFLDINMPVMDGWDFMENYARIKPTLGKKITVYMVSSSINQEDINRAKNISHITDYVVKPVTYDKLLELFKEAA</sequence>
<dbReference type="OrthoDB" id="1121174at2"/>